<dbReference type="Proteomes" id="UP000276864">
    <property type="component" value="Unassembled WGS sequence"/>
</dbReference>
<name>A0A3M6Y618_HORWE</name>
<evidence type="ECO:0000259" key="7">
    <source>
        <dbReference type="PROSITE" id="PS50261"/>
    </source>
</evidence>
<feature type="region of interest" description="Disordered" evidence="5">
    <location>
        <begin position="381"/>
        <end position="456"/>
    </location>
</feature>
<comment type="caution">
    <text evidence="9">The sequence shown here is derived from an EMBL/GenBank/DDBJ whole genome shotgun (WGS) entry which is preliminary data.</text>
</comment>
<feature type="transmembrane region" description="Helical" evidence="6">
    <location>
        <begin position="93"/>
        <end position="117"/>
    </location>
</feature>
<dbReference type="GO" id="GO:0004930">
    <property type="term" value="F:G protein-coupled receptor activity"/>
    <property type="evidence" value="ECO:0007669"/>
    <property type="project" value="InterPro"/>
</dbReference>
<evidence type="ECO:0000256" key="3">
    <source>
        <dbReference type="ARBA" id="ARBA00022989"/>
    </source>
</evidence>
<feature type="compositionally biased region" description="Polar residues" evidence="5">
    <location>
        <begin position="476"/>
        <end position="491"/>
    </location>
</feature>
<feature type="transmembrane region" description="Helical" evidence="6">
    <location>
        <begin position="178"/>
        <end position="204"/>
    </location>
</feature>
<evidence type="ECO:0000313" key="11">
    <source>
        <dbReference type="Proteomes" id="UP000271337"/>
    </source>
</evidence>
<evidence type="ECO:0000256" key="5">
    <source>
        <dbReference type="SAM" id="MobiDB-lite"/>
    </source>
</evidence>
<feature type="transmembrane region" description="Helical" evidence="6">
    <location>
        <begin position="68"/>
        <end position="87"/>
    </location>
</feature>
<comment type="subcellular location">
    <subcellularLocation>
        <location evidence="1">Membrane</location>
        <topology evidence="1">Multi-pass membrane protein</topology>
    </subcellularLocation>
</comment>
<evidence type="ECO:0000256" key="2">
    <source>
        <dbReference type="ARBA" id="ARBA00022692"/>
    </source>
</evidence>
<dbReference type="PANTHER" id="PTHR42058:SF1">
    <property type="entry name" value="G-PROTEIN COUPLED RECEPTORS FAMILY 2 PROFILE 2 DOMAIN-CONTAINING PROTEIN"/>
    <property type="match status" value="1"/>
</dbReference>
<evidence type="ECO:0000313" key="13">
    <source>
        <dbReference type="Proteomes" id="UP000281245"/>
    </source>
</evidence>
<dbReference type="PANTHER" id="PTHR42058">
    <property type="entry name" value="G_PROTEIN_RECEP_F2_4 DOMAIN-CONTAINING PROTEIN"/>
    <property type="match status" value="1"/>
</dbReference>
<feature type="transmembrane region" description="Helical" evidence="6">
    <location>
        <begin position="225"/>
        <end position="248"/>
    </location>
</feature>
<evidence type="ECO:0000313" key="12">
    <source>
        <dbReference type="Proteomes" id="UP000276864"/>
    </source>
</evidence>
<sequence>MAYNESLKGDCLAPFYDAALFGHDDRFTTGRFCAPVPLPGRPTCCLPCPAAEWTYSDSFTTYANVAQWLNVIGLILLVFMLVSYVMLPTTQTRSHYLSVCLILSVLFICIGFTIPLASQPEQCYDEITPNDMYSSDTCAWNGAFIIAGGLSATMWIFIRALSMNLQICWDIVPGKKFFYAAQAFGWGIPAVLFAASLTLTGLSYHFGNACLLNHRNSMADFWGPLLGIAGAAGLLQLATFGYCIHVYLKNLWSDQSQESSAASGSGLPSYNSSNQCLHLVSPWLVSEATVVAVLILLSLAGIQVFLFLTRPSIFPAWKEFFMGKLHPHRQEFVSLDAKQKDLERSNSMNGLLRYDHVRGHQSTTFEMQQPGMKTMELETFDADSKSPTVLSSPEDAYQTPLQHPYSSPVLTSDSRGNSPSLDAIGKSRMMASPYGSQMTPDLSSGLTSPSATYNGVNMQQQPQDYFSQYQRRAYSRQDSSDSLAGEGQQTGPHYRSLSQERRYQPPSASFSAPKTPSRQSSVRSAMFAETRDAYGRGGLGLNPPSEAGESQEDLTHTHARRNFDRR</sequence>
<dbReference type="GO" id="GO:0007166">
    <property type="term" value="P:cell surface receptor signaling pathway"/>
    <property type="evidence" value="ECO:0007669"/>
    <property type="project" value="InterPro"/>
</dbReference>
<dbReference type="OrthoDB" id="26203at2759"/>
<evidence type="ECO:0000313" key="10">
    <source>
        <dbReference type="EMBL" id="RMY19592.1"/>
    </source>
</evidence>
<organism evidence="9 11">
    <name type="scientific">Hortaea werneckii</name>
    <name type="common">Black yeast</name>
    <name type="synonym">Cladosporium werneckii</name>
    <dbReference type="NCBI Taxonomy" id="91943"/>
    <lineage>
        <taxon>Eukaryota</taxon>
        <taxon>Fungi</taxon>
        <taxon>Dikarya</taxon>
        <taxon>Ascomycota</taxon>
        <taxon>Pezizomycotina</taxon>
        <taxon>Dothideomycetes</taxon>
        <taxon>Dothideomycetidae</taxon>
        <taxon>Mycosphaerellales</taxon>
        <taxon>Teratosphaeriaceae</taxon>
        <taxon>Hortaea</taxon>
    </lineage>
</organism>
<feature type="compositionally biased region" description="Polar residues" evidence="5">
    <location>
        <begin position="434"/>
        <end position="456"/>
    </location>
</feature>
<dbReference type="InterPro" id="IPR053247">
    <property type="entry name" value="GPCR_GPR1/git3-like"/>
</dbReference>
<dbReference type="Pfam" id="PF00002">
    <property type="entry name" value="7tm_2"/>
    <property type="match status" value="1"/>
</dbReference>
<dbReference type="Gene3D" id="1.20.1070.10">
    <property type="entry name" value="Rhodopsin 7-helix transmembrane proteins"/>
    <property type="match status" value="1"/>
</dbReference>
<feature type="compositionally biased region" description="Basic and acidic residues" evidence="5">
    <location>
        <begin position="553"/>
        <end position="566"/>
    </location>
</feature>
<evidence type="ECO:0000313" key="8">
    <source>
        <dbReference type="EMBL" id="RMX77741.1"/>
    </source>
</evidence>
<keyword evidence="2 6" id="KW-0812">Transmembrane</keyword>
<feature type="compositionally biased region" description="Polar residues" evidence="5">
    <location>
        <begin position="399"/>
        <end position="420"/>
    </location>
</feature>
<dbReference type="Proteomes" id="UP000281245">
    <property type="component" value="Unassembled WGS sequence"/>
</dbReference>
<gene>
    <name evidence="10" type="ORF">D0866_12767</name>
    <name evidence="9" type="ORF">D0867_12483</name>
    <name evidence="8" type="ORF">D0869_09638</name>
</gene>
<dbReference type="GO" id="GO:0016020">
    <property type="term" value="C:membrane"/>
    <property type="evidence" value="ECO:0007669"/>
    <property type="project" value="UniProtKB-SubCell"/>
</dbReference>
<keyword evidence="3 6" id="KW-1133">Transmembrane helix</keyword>
<dbReference type="EMBL" id="QWIM01001936">
    <property type="protein sequence ID" value="RMY19592.1"/>
    <property type="molecule type" value="Genomic_DNA"/>
</dbReference>
<evidence type="ECO:0000256" key="6">
    <source>
        <dbReference type="SAM" id="Phobius"/>
    </source>
</evidence>
<feature type="transmembrane region" description="Helical" evidence="6">
    <location>
        <begin position="288"/>
        <end position="308"/>
    </location>
</feature>
<dbReference type="PROSITE" id="PS50261">
    <property type="entry name" value="G_PROTEIN_RECEP_F2_4"/>
    <property type="match status" value="1"/>
</dbReference>
<evidence type="ECO:0000256" key="1">
    <source>
        <dbReference type="ARBA" id="ARBA00004141"/>
    </source>
</evidence>
<dbReference type="EMBL" id="QWIJ01000918">
    <property type="protein sequence ID" value="RMX77741.1"/>
    <property type="molecule type" value="Genomic_DNA"/>
</dbReference>
<dbReference type="AlphaFoldDB" id="A0A3M6Y618"/>
<reference evidence="11 12" key="1">
    <citation type="journal article" date="2018" name="BMC Genomics">
        <title>Genomic evidence for intraspecific hybridization in a clonal and extremely halotolerant yeast.</title>
        <authorList>
            <person name="Gostincar C."/>
            <person name="Stajich J.E."/>
            <person name="Zupancic J."/>
            <person name="Zalar P."/>
            <person name="Gunde-Cimerman N."/>
        </authorList>
    </citation>
    <scope>NUCLEOTIDE SEQUENCE [LARGE SCALE GENOMIC DNA]</scope>
    <source>
        <strain evidence="10 12">EXF-6651</strain>
        <strain evidence="8 13">EXF-6656</strain>
        <strain evidence="9 11">EXF-6669</strain>
    </source>
</reference>
<feature type="compositionally biased region" description="Polar residues" evidence="5">
    <location>
        <begin position="506"/>
        <end position="523"/>
    </location>
</feature>
<keyword evidence="4 6" id="KW-0472">Membrane</keyword>
<evidence type="ECO:0000313" key="9">
    <source>
        <dbReference type="EMBL" id="RMX98311.1"/>
    </source>
</evidence>
<feature type="transmembrane region" description="Helical" evidence="6">
    <location>
        <begin position="138"/>
        <end position="158"/>
    </location>
</feature>
<dbReference type="InterPro" id="IPR017981">
    <property type="entry name" value="GPCR_2-like_7TM"/>
</dbReference>
<accession>A0A3M6Y618</accession>
<dbReference type="InterPro" id="IPR000832">
    <property type="entry name" value="GPCR_2_secretin-like"/>
</dbReference>
<dbReference type="EMBL" id="QWIL01001931">
    <property type="protein sequence ID" value="RMX98311.1"/>
    <property type="molecule type" value="Genomic_DNA"/>
</dbReference>
<dbReference type="Proteomes" id="UP000271337">
    <property type="component" value="Unassembled WGS sequence"/>
</dbReference>
<protein>
    <recommendedName>
        <fullName evidence="7">G-protein coupled receptors family 2 profile 2 domain-containing protein</fullName>
    </recommendedName>
</protein>
<proteinExistence type="predicted"/>
<evidence type="ECO:0000256" key="4">
    <source>
        <dbReference type="ARBA" id="ARBA00023136"/>
    </source>
</evidence>
<feature type="region of interest" description="Disordered" evidence="5">
    <location>
        <begin position="470"/>
        <end position="566"/>
    </location>
</feature>
<feature type="domain" description="G-protein coupled receptors family 2 profile 2" evidence="7">
    <location>
        <begin position="59"/>
        <end position="330"/>
    </location>
</feature>